<keyword evidence="4" id="KW-1003">Cell membrane</keyword>
<feature type="transmembrane region" description="Helical" evidence="8">
    <location>
        <begin position="62"/>
        <end position="81"/>
    </location>
</feature>
<evidence type="ECO:0000256" key="5">
    <source>
        <dbReference type="ARBA" id="ARBA00022692"/>
    </source>
</evidence>
<comment type="subcellular location">
    <subcellularLocation>
        <location evidence="1">Cell membrane</location>
        <topology evidence="1">Multi-pass membrane protein</topology>
    </subcellularLocation>
</comment>
<dbReference type="Proteomes" id="UP000270626">
    <property type="component" value="Unassembled WGS sequence"/>
</dbReference>
<feature type="transmembrane region" description="Helical" evidence="8">
    <location>
        <begin position="93"/>
        <end position="114"/>
    </location>
</feature>
<protein>
    <recommendedName>
        <fullName evidence="11">Permease</fullName>
    </recommendedName>
</protein>
<feature type="transmembrane region" description="Helical" evidence="8">
    <location>
        <begin position="153"/>
        <end position="172"/>
    </location>
</feature>
<keyword evidence="3" id="KW-0813">Transport</keyword>
<organism evidence="9 10">
    <name type="scientific">Azonexus fungiphilus</name>
    <dbReference type="NCBI Taxonomy" id="146940"/>
    <lineage>
        <taxon>Bacteria</taxon>
        <taxon>Pseudomonadati</taxon>
        <taxon>Pseudomonadota</taxon>
        <taxon>Betaproteobacteria</taxon>
        <taxon>Rhodocyclales</taxon>
        <taxon>Azonexaceae</taxon>
        <taxon>Azonexus</taxon>
    </lineage>
</organism>
<keyword evidence="10" id="KW-1185">Reference proteome</keyword>
<comment type="similarity">
    <text evidence="2">Belongs to the auxin efflux carrier (TC 2.A.69) family.</text>
</comment>
<dbReference type="OrthoDB" id="3238001at2"/>
<dbReference type="AlphaFoldDB" id="A0A495WHK9"/>
<evidence type="ECO:0000256" key="7">
    <source>
        <dbReference type="ARBA" id="ARBA00023136"/>
    </source>
</evidence>
<feature type="transmembrane region" description="Helical" evidence="8">
    <location>
        <begin position="6"/>
        <end position="24"/>
    </location>
</feature>
<dbReference type="PANTHER" id="PTHR36838">
    <property type="entry name" value="AUXIN EFFLUX CARRIER FAMILY PROTEIN"/>
    <property type="match status" value="1"/>
</dbReference>
<name>A0A495WHK9_9RHOO</name>
<keyword evidence="5 8" id="KW-0812">Transmembrane</keyword>
<keyword evidence="7 8" id="KW-0472">Membrane</keyword>
<feature type="transmembrane region" description="Helical" evidence="8">
    <location>
        <begin position="178"/>
        <end position="196"/>
    </location>
</feature>
<evidence type="ECO:0000256" key="2">
    <source>
        <dbReference type="ARBA" id="ARBA00010145"/>
    </source>
</evidence>
<evidence type="ECO:0000256" key="8">
    <source>
        <dbReference type="SAM" id="Phobius"/>
    </source>
</evidence>
<reference evidence="9 10" key="1">
    <citation type="submission" date="2018-10" db="EMBL/GenBank/DDBJ databases">
        <title>Genomic Encyclopedia of Type Strains, Phase IV (KMG-IV): sequencing the most valuable type-strain genomes for metagenomic binning, comparative biology and taxonomic classification.</title>
        <authorList>
            <person name="Goeker M."/>
        </authorList>
    </citation>
    <scope>NUCLEOTIDE SEQUENCE [LARGE SCALE GENOMIC DNA]</scope>
    <source>
        <strain evidence="9 10">DSM 23841</strain>
    </source>
</reference>
<keyword evidence="6 8" id="KW-1133">Transmembrane helix</keyword>
<feature type="transmembrane region" description="Helical" evidence="8">
    <location>
        <begin position="36"/>
        <end position="56"/>
    </location>
</feature>
<gene>
    <name evidence="9" type="ORF">DFR40_1006</name>
</gene>
<evidence type="ECO:0000256" key="1">
    <source>
        <dbReference type="ARBA" id="ARBA00004651"/>
    </source>
</evidence>
<feature type="transmembrane region" description="Helical" evidence="8">
    <location>
        <begin position="208"/>
        <end position="227"/>
    </location>
</feature>
<dbReference type="Gene3D" id="1.20.1530.20">
    <property type="match status" value="1"/>
</dbReference>
<evidence type="ECO:0000313" key="9">
    <source>
        <dbReference type="EMBL" id="RKT60859.1"/>
    </source>
</evidence>
<sequence>MFVQIASIVFPIFAVIVIGFVYGRNRRPNMIAANQINIEVFMPALIFSALAGKPFALADLTMVAIGGAIVVLGSGVLGWPLAKLFGYAPKTLLPPMMFTNAGNMGLPLLLLAFGEKALPAAVILFLVESMLHFSIGTYWLGHNASFLRLFRDPVFVAGIAGLVVSLSGIALWPPVTAAAKLVGDVSTGLMLFSLGVRLNIAPFAQWRIGLVGAVATPLSGMLVAYLYCLAFDLPAADRDVLLLFGALPPAVLNFMFAERFNQEPEKVASIVIMGNLAALVSVSLALAIRLSETRVLLP</sequence>
<dbReference type="GO" id="GO:0005886">
    <property type="term" value="C:plasma membrane"/>
    <property type="evidence" value="ECO:0007669"/>
    <property type="project" value="UniProtKB-SubCell"/>
</dbReference>
<dbReference type="InterPro" id="IPR004776">
    <property type="entry name" value="Mem_transp_PIN-like"/>
</dbReference>
<dbReference type="RefSeq" id="WP_121457349.1">
    <property type="nucleotide sequence ID" value="NZ_RBXP01000011.1"/>
</dbReference>
<dbReference type="InterPro" id="IPR038770">
    <property type="entry name" value="Na+/solute_symporter_sf"/>
</dbReference>
<evidence type="ECO:0008006" key="11">
    <source>
        <dbReference type="Google" id="ProtNLM"/>
    </source>
</evidence>
<dbReference type="Pfam" id="PF03547">
    <property type="entry name" value="Mem_trans"/>
    <property type="match status" value="1"/>
</dbReference>
<evidence type="ECO:0000256" key="3">
    <source>
        <dbReference type="ARBA" id="ARBA00022448"/>
    </source>
</evidence>
<feature type="transmembrane region" description="Helical" evidence="8">
    <location>
        <begin position="239"/>
        <end position="256"/>
    </location>
</feature>
<dbReference type="EMBL" id="RBXP01000011">
    <property type="protein sequence ID" value="RKT60859.1"/>
    <property type="molecule type" value="Genomic_DNA"/>
</dbReference>
<dbReference type="GO" id="GO:0055085">
    <property type="term" value="P:transmembrane transport"/>
    <property type="evidence" value="ECO:0007669"/>
    <property type="project" value="InterPro"/>
</dbReference>
<evidence type="ECO:0000313" key="10">
    <source>
        <dbReference type="Proteomes" id="UP000270626"/>
    </source>
</evidence>
<accession>A0A495WHK9</accession>
<feature type="transmembrane region" description="Helical" evidence="8">
    <location>
        <begin position="268"/>
        <end position="288"/>
    </location>
</feature>
<feature type="transmembrane region" description="Helical" evidence="8">
    <location>
        <begin position="120"/>
        <end position="141"/>
    </location>
</feature>
<evidence type="ECO:0000256" key="4">
    <source>
        <dbReference type="ARBA" id="ARBA00022475"/>
    </source>
</evidence>
<proteinExistence type="inferred from homology"/>
<dbReference type="PANTHER" id="PTHR36838:SF1">
    <property type="entry name" value="SLR1864 PROTEIN"/>
    <property type="match status" value="1"/>
</dbReference>
<evidence type="ECO:0000256" key="6">
    <source>
        <dbReference type="ARBA" id="ARBA00022989"/>
    </source>
</evidence>
<comment type="caution">
    <text evidence="9">The sequence shown here is derived from an EMBL/GenBank/DDBJ whole genome shotgun (WGS) entry which is preliminary data.</text>
</comment>